<accession>A0ABX8F982</accession>
<keyword evidence="2" id="KW-0812">Transmembrane</keyword>
<sequence>MKKKWYLYGFLFLLAAGGAIFFLNNQDEREQAVATQSAEELATNEVQKGQESGDDIKQNEDNAAVQHDDKETEDQTSEQETEMNLDQWLEQAQNGVLDGVDVQLASQMDDVKQAYGEPLRTENYMEGDYYHYQDFTVIANHAEKVHSIKVTDTLFPFALEDIVNELGEGSIWVEHDDYTAYSYSIGEYRLLVYFHPASKAVQTIWLIDDQLVDTAS</sequence>
<evidence type="ECO:0000313" key="3">
    <source>
        <dbReference type="EMBL" id="QVY60978.1"/>
    </source>
</evidence>
<evidence type="ECO:0000313" key="4">
    <source>
        <dbReference type="Proteomes" id="UP000679247"/>
    </source>
</evidence>
<dbReference type="InterPro" id="IPR025453">
    <property type="entry name" value="DUF4309"/>
</dbReference>
<keyword evidence="2" id="KW-1133">Transmembrane helix</keyword>
<feature type="region of interest" description="Disordered" evidence="1">
    <location>
        <begin position="34"/>
        <end position="82"/>
    </location>
</feature>
<organism evidence="3 4">
    <name type="scientific">Cytobacillus gottheilii</name>
    <dbReference type="NCBI Taxonomy" id="859144"/>
    <lineage>
        <taxon>Bacteria</taxon>
        <taxon>Bacillati</taxon>
        <taxon>Bacillota</taxon>
        <taxon>Bacilli</taxon>
        <taxon>Bacillales</taxon>
        <taxon>Bacillaceae</taxon>
        <taxon>Cytobacillus</taxon>
    </lineage>
</organism>
<feature type="compositionally biased region" description="Polar residues" evidence="1">
    <location>
        <begin position="34"/>
        <end position="50"/>
    </location>
</feature>
<proteinExistence type="predicted"/>
<dbReference type="EMBL" id="CP071709">
    <property type="protein sequence ID" value="QVY60978.1"/>
    <property type="molecule type" value="Genomic_DNA"/>
</dbReference>
<reference evidence="3 4" key="1">
    <citation type="submission" date="2021-03" db="EMBL/GenBank/DDBJ databases">
        <title>The first data on the complete genome of the tetrodotoxin-producing bacterium.</title>
        <authorList>
            <person name="Melnikova D.I."/>
            <person name="Nijland R."/>
            <person name="Magarlamov T.Y."/>
        </authorList>
    </citation>
    <scope>NUCLEOTIDE SEQUENCE [LARGE SCALE GENOMIC DNA]</scope>
    <source>
        <strain evidence="3 4">1839</strain>
    </source>
</reference>
<keyword evidence="2" id="KW-0472">Membrane</keyword>
<feature type="compositionally biased region" description="Basic and acidic residues" evidence="1">
    <location>
        <begin position="54"/>
        <end position="70"/>
    </location>
</feature>
<gene>
    <name evidence="3" type="ORF">J1899_18705</name>
</gene>
<evidence type="ECO:0000256" key="1">
    <source>
        <dbReference type="SAM" id="MobiDB-lite"/>
    </source>
</evidence>
<dbReference type="RefSeq" id="WP_214475857.1">
    <property type="nucleotide sequence ID" value="NZ_CP071709.1"/>
</dbReference>
<feature type="compositionally biased region" description="Acidic residues" evidence="1">
    <location>
        <begin position="71"/>
        <end position="82"/>
    </location>
</feature>
<dbReference type="Proteomes" id="UP000679247">
    <property type="component" value="Chromosome"/>
</dbReference>
<keyword evidence="4" id="KW-1185">Reference proteome</keyword>
<feature type="transmembrane region" description="Helical" evidence="2">
    <location>
        <begin position="5"/>
        <end position="23"/>
    </location>
</feature>
<evidence type="ECO:0000256" key="2">
    <source>
        <dbReference type="SAM" id="Phobius"/>
    </source>
</evidence>
<dbReference type="Pfam" id="PF14172">
    <property type="entry name" value="DUF4309"/>
    <property type="match status" value="1"/>
</dbReference>
<protein>
    <submittedName>
        <fullName evidence="3">DUF4309 domain-containing protein</fullName>
    </submittedName>
</protein>
<name>A0ABX8F982_9BACI</name>